<evidence type="ECO:0008006" key="5">
    <source>
        <dbReference type="Google" id="ProtNLM"/>
    </source>
</evidence>
<dbReference type="GeneID" id="66856935"/>
<dbReference type="RefSeq" id="WP_003983023.1">
    <property type="nucleotide sequence ID" value="NZ_CP043497.1"/>
</dbReference>
<keyword evidence="2" id="KW-0732">Signal</keyword>
<sequence length="149" mass="15808">MVPRSTRTTGFRLAAACAAPLAALALTGCSVDAKSAAPAVKTFPFAGRTLNVKTHEIPADLVATDRKDIKVTRWFDAKSGSKRLRWELTGETLDLEAGCTGLAICDARFKVEVPRGVTVLREGAKTDLRGDTKAEPHGGAQHGKDHTPA</sequence>
<proteinExistence type="predicted"/>
<name>A0ABY3Z0X4_STRRM</name>
<accession>A0ABY3Z0X4</accession>
<evidence type="ECO:0000313" key="4">
    <source>
        <dbReference type="Proteomes" id="UP000829494"/>
    </source>
</evidence>
<protein>
    <recommendedName>
        <fullName evidence="5">Lipoprotein</fullName>
    </recommendedName>
</protein>
<gene>
    <name evidence="3" type="ORF">SRIMR7_17535</name>
</gene>
<keyword evidence="4" id="KW-1185">Reference proteome</keyword>
<dbReference type="EMBL" id="CP094298">
    <property type="protein sequence ID" value="UNZ03965.1"/>
    <property type="molecule type" value="Genomic_DNA"/>
</dbReference>
<feature type="signal peptide" evidence="2">
    <location>
        <begin position="1"/>
        <end position="25"/>
    </location>
</feature>
<feature type="region of interest" description="Disordered" evidence="1">
    <location>
        <begin position="124"/>
        <end position="149"/>
    </location>
</feature>
<organism evidence="3 4">
    <name type="scientific">Streptomyces rimosus subsp. rimosus</name>
    <dbReference type="NCBI Taxonomy" id="132474"/>
    <lineage>
        <taxon>Bacteria</taxon>
        <taxon>Bacillati</taxon>
        <taxon>Actinomycetota</taxon>
        <taxon>Actinomycetes</taxon>
        <taxon>Kitasatosporales</taxon>
        <taxon>Streptomycetaceae</taxon>
        <taxon>Streptomyces</taxon>
    </lineage>
</organism>
<evidence type="ECO:0000313" key="3">
    <source>
        <dbReference type="EMBL" id="UNZ03965.1"/>
    </source>
</evidence>
<evidence type="ECO:0000256" key="2">
    <source>
        <dbReference type="SAM" id="SignalP"/>
    </source>
</evidence>
<dbReference type="Proteomes" id="UP000829494">
    <property type="component" value="Chromosome"/>
</dbReference>
<dbReference type="PROSITE" id="PS51257">
    <property type="entry name" value="PROKAR_LIPOPROTEIN"/>
    <property type="match status" value="1"/>
</dbReference>
<feature type="chain" id="PRO_5045110242" description="Lipoprotein" evidence="2">
    <location>
        <begin position="26"/>
        <end position="149"/>
    </location>
</feature>
<reference evidence="3 4" key="1">
    <citation type="submission" date="2022-03" db="EMBL/GenBank/DDBJ databases">
        <title>Complete genome of Streptomyces rimosus ssp. rimosus R7 (=ATCC 10970).</title>
        <authorList>
            <person name="Beganovic S."/>
            <person name="Ruckert C."/>
            <person name="Busche T."/>
            <person name="Kalinowski J."/>
            <person name="Wittmann C."/>
        </authorList>
    </citation>
    <scope>NUCLEOTIDE SEQUENCE [LARGE SCALE GENOMIC DNA]</scope>
    <source>
        <strain evidence="3 4">R7</strain>
    </source>
</reference>
<evidence type="ECO:0000256" key="1">
    <source>
        <dbReference type="SAM" id="MobiDB-lite"/>
    </source>
</evidence>